<name>A0A835J5N2_9ROSI</name>
<organism evidence="2 3">
    <name type="scientific">Salix dunnii</name>
    <dbReference type="NCBI Taxonomy" id="1413687"/>
    <lineage>
        <taxon>Eukaryota</taxon>
        <taxon>Viridiplantae</taxon>
        <taxon>Streptophyta</taxon>
        <taxon>Embryophyta</taxon>
        <taxon>Tracheophyta</taxon>
        <taxon>Spermatophyta</taxon>
        <taxon>Magnoliopsida</taxon>
        <taxon>eudicotyledons</taxon>
        <taxon>Gunneridae</taxon>
        <taxon>Pentapetalae</taxon>
        <taxon>rosids</taxon>
        <taxon>fabids</taxon>
        <taxon>Malpighiales</taxon>
        <taxon>Salicaceae</taxon>
        <taxon>Saliceae</taxon>
        <taxon>Salix</taxon>
    </lineage>
</organism>
<feature type="compositionally biased region" description="Basic and acidic residues" evidence="1">
    <location>
        <begin position="63"/>
        <end position="74"/>
    </location>
</feature>
<evidence type="ECO:0000313" key="3">
    <source>
        <dbReference type="Proteomes" id="UP000657918"/>
    </source>
</evidence>
<dbReference type="AlphaFoldDB" id="A0A835J5N2"/>
<dbReference type="EMBL" id="JADGMS010000017">
    <property type="protein sequence ID" value="KAF9663522.1"/>
    <property type="molecule type" value="Genomic_DNA"/>
</dbReference>
<proteinExistence type="predicted"/>
<comment type="caution">
    <text evidence="2">The sequence shown here is derived from an EMBL/GenBank/DDBJ whole genome shotgun (WGS) entry which is preliminary data.</text>
</comment>
<sequence>MARDISKPQPEEAAPGVNFENVGSICQSFEEEAGSSASRGRKSFSFITGRVFFKRVLGYNDKDRSLESEGEPIHNARKSVSNSKEMGYETSFKEPEPDIDQEAKYVNKVDHSISHGRNVKTVELQDMAEDGNIMEIIAERNSSEEAAVNNEVMGEAVSNEKEGAREDSMLYSLESPSFRVYCVHNVSVDGDGKDENGDKDIENKSLKETVQKGSENQAVKRRRRSRFRTPLRNGGPARTKNLMFASCSCTNTTQESVCGSAGNAVPADCKIPMGDCTIFPLR</sequence>
<evidence type="ECO:0000313" key="2">
    <source>
        <dbReference type="EMBL" id="KAF9663522.1"/>
    </source>
</evidence>
<keyword evidence="3" id="KW-1185">Reference proteome</keyword>
<accession>A0A835J5N2</accession>
<reference evidence="2 3" key="1">
    <citation type="submission" date="2020-10" db="EMBL/GenBank/DDBJ databases">
        <title>Plant Genome Project.</title>
        <authorList>
            <person name="Zhang R.-G."/>
        </authorList>
    </citation>
    <scope>NUCLEOTIDE SEQUENCE [LARGE SCALE GENOMIC DNA]</scope>
    <source>
        <strain evidence="2">FAFU-HL-1</strain>
        <tissue evidence="2">Leaf</tissue>
    </source>
</reference>
<evidence type="ECO:0000256" key="1">
    <source>
        <dbReference type="SAM" id="MobiDB-lite"/>
    </source>
</evidence>
<gene>
    <name evidence="2" type="ORF">SADUNF_Sadunf17G0060100</name>
</gene>
<dbReference type="Proteomes" id="UP000657918">
    <property type="component" value="Unassembled WGS sequence"/>
</dbReference>
<dbReference type="OrthoDB" id="843733at2759"/>
<feature type="region of interest" description="Disordered" evidence="1">
    <location>
        <begin position="63"/>
        <end position="94"/>
    </location>
</feature>
<protein>
    <submittedName>
        <fullName evidence="2">Uncharacterized protein</fullName>
    </submittedName>
</protein>